<evidence type="ECO:0000256" key="4">
    <source>
        <dbReference type="ARBA" id="ARBA00022723"/>
    </source>
</evidence>
<dbReference type="PANTHER" id="PTHR33021">
    <property type="entry name" value="BLUE COPPER PROTEIN"/>
    <property type="match status" value="1"/>
</dbReference>
<evidence type="ECO:0000256" key="8">
    <source>
        <dbReference type="ARBA" id="ARBA00023008"/>
    </source>
</evidence>
<evidence type="ECO:0000256" key="11">
    <source>
        <dbReference type="ARBA" id="ARBA00023180"/>
    </source>
</evidence>
<dbReference type="GO" id="GO:0005886">
    <property type="term" value="C:plasma membrane"/>
    <property type="evidence" value="ECO:0007669"/>
    <property type="project" value="TreeGrafter"/>
</dbReference>
<dbReference type="GO" id="GO:0009610">
    <property type="term" value="P:response to symbiotic fungus"/>
    <property type="evidence" value="ECO:0007669"/>
    <property type="project" value="UniProtKB-ARBA"/>
</dbReference>
<evidence type="ECO:0000256" key="3">
    <source>
        <dbReference type="ARBA" id="ARBA00022692"/>
    </source>
</evidence>
<dbReference type="FunFam" id="2.60.40.420:FF:000067">
    <property type="entry name" value="Cupredoxin superfamily protein"/>
    <property type="match status" value="1"/>
</dbReference>
<reference evidence="14 15" key="1">
    <citation type="submission" date="2020-10" db="EMBL/GenBank/DDBJ databases">
        <title>The Coptis chinensis genome and diversification of protoberbering-type alkaloids.</title>
        <authorList>
            <person name="Wang B."/>
            <person name="Shu S."/>
            <person name="Song C."/>
            <person name="Liu Y."/>
        </authorList>
    </citation>
    <scope>NUCLEOTIDE SEQUENCE [LARGE SCALE GENOMIC DNA]</scope>
    <source>
        <strain evidence="14">HL-2020</strain>
        <tissue evidence="14">Leaf</tissue>
    </source>
</reference>
<organism evidence="14 15">
    <name type="scientific">Coptis chinensis</name>
    <dbReference type="NCBI Taxonomy" id="261450"/>
    <lineage>
        <taxon>Eukaryota</taxon>
        <taxon>Viridiplantae</taxon>
        <taxon>Streptophyta</taxon>
        <taxon>Embryophyta</taxon>
        <taxon>Tracheophyta</taxon>
        <taxon>Spermatophyta</taxon>
        <taxon>Magnoliopsida</taxon>
        <taxon>Ranunculales</taxon>
        <taxon>Ranunculaceae</taxon>
        <taxon>Coptidoideae</taxon>
        <taxon>Coptis</taxon>
    </lineage>
</organism>
<keyword evidence="3" id="KW-0812">Transmembrane</keyword>
<keyword evidence="8" id="KW-0186">Copper</keyword>
<dbReference type="AlphaFoldDB" id="A0A835I8L0"/>
<dbReference type="Gene3D" id="2.60.40.420">
    <property type="entry name" value="Cupredoxins - blue copper proteins"/>
    <property type="match status" value="1"/>
</dbReference>
<evidence type="ECO:0000256" key="7">
    <source>
        <dbReference type="ARBA" id="ARBA00022989"/>
    </source>
</evidence>
<keyword evidence="15" id="KW-1185">Reference proteome</keyword>
<keyword evidence="2" id="KW-0813">Transport</keyword>
<dbReference type="Pfam" id="PF02298">
    <property type="entry name" value="Cu_bind_like"/>
    <property type="match status" value="1"/>
</dbReference>
<dbReference type="PANTHER" id="PTHR33021:SF533">
    <property type="entry name" value="PHYTOCYANIN DOMAIN-CONTAINING PROTEIN"/>
    <property type="match status" value="1"/>
</dbReference>
<evidence type="ECO:0000256" key="1">
    <source>
        <dbReference type="ARBA" id="ARBA00004479"/>
    </source>
</evidence>
<keyword evidence="4" id="KW-0479">Metal-binding</keyword>
<name>A0A835I8L0_9MAGN</name>
<keyword evidence="10" id="KW-1015">Disulfide bond</keyword>
<keyword evidence="5 12" id="KW-0732">Signal</keyword>
<keyword evidence="6" id="KW-0249">Electron transport</keyword>
<comment type="subcellular location">
    <subcellularLocation>
        <location evidence="1">Membrane</location>
        <topology evidence="1">Single-pass type I membrane protein</topology>
    </subcellularLocation>
</comment>
<dbReference type="SUPFAM" id="SSF49503">
    <property type="entry name" value="Cupredoxins"/>
    <property type="match status" value="1"/>
</dbReference>
<dbReference type="InterPro" id="IPR003245">
    <property type="entry name" value="Phytocyanin_dom"/>
</dbReference>
<feature type="chain" id="PRO_5032519690" description="Phytocyanin domain-containing protein" evidence="12">
    <location>
        <begin position="26"/>
        <end position="120"/>
    </location>
</feature>
<evidence type="ECO:0000256" key="12">
    <source>
        <dbReference type="SAM" id="SignalP"/>
    </source>
</evidence>
<comment type="caution">
    <text evidence="14">The sequence shown here is derived from an EMBL/GenBank/DDBJ whole genome shotgun (WGS) entry which is preliminary data.</text>
</comment>
<dbReference type="CDD" id="cd04216">
    <property type="entry name" value="Phytocyanin"/>
    <property type="match status" value="1"/>
</dbReference>
<dbReference type="GO" id="GO:0009055">
    <property type="term" value="F:electron transfer activity"/>
    <property type="evidence" value="ECO:0007669"/>
    <property type="project" value="InterPro"/>
</dbReference>
<dbReference type="InterPro" id="IPR008972">
    <property type="entry name" value="Cupredoxin"/>
</dbReference>
<keyword evidence="9" id="KW-0472">Membrane</keyword>
<dbReference type="GO" id="GO:0046872">
    <property type="term" value="F:metal ion binding"/>
    <property type="evidence" value="ECO:0007669"/>
    <property type="project" value="UniProtKB-KW"/>
</dbReference>
<dbReference type="InterPro" id="IPR039391">
    <property type="entry name" value="Phytocyanin-like"/>
</dbReference>
<evidence type="ECO:0000256" key="5">
    <source>
        <dbReference type="ARBA" id="ARBA00022729"/>
    </source>
</evidence>
<evidence type="ECO:0000256" key="2">
    <source>
        <dbReference type="ARBA" id="ARBA00022448"/>
    </source>
</evidence>
<dbReference type="Proteomes" id="UP000631114">
    <property type="component" value="Unassembled WGS sequence"/>
</dbReference>
<proteinExistence type="predicted"/>
<evidence type="ECO:0000313" key="15">
    <source>
        <dbReference type="Proteomes" id="UP000631114"/>
    </source>
</evidence>
<evidence type="ECO:0000256" key="10">
    <source>
        <dbReference type="ARBA" id="ARBA00023157"/>
    </source>
</evidence>
<feature type="domain" description="Phytocyanin" evidence="13">
    <location>
        <begin position="26"/>
        <end position="120"/>
    </location>
</feature>
<gene>
    <name evidence="14" type="ORF">IFM89_006760</name>
</gene>
<feature type="signal peptide" evidence="12">
    <location>
        <begin position="1"/>
        <end position="25"/>
    </location>
</feature>
<dbReference type="OrthoDB" id="687943at2759"/>
<evidence type="ECO:0000313" key="14">
    <source>
        <dbReference type="EMBL" id="KAF9613261.1"/>
    </source>
</evidence>
<evidence type="ECO:0000256" key="9">
    <source>
        <dbReference type="ARBA" id="ARBA00023136"/>
    </source>
</evidence>
<dbReference type="PROSITE" id="PS51485">
    <property type="entry name" value="PHYTOCYANIN"/>
    <property type="match status" value="1"/>
</dbReference>
<evidence type="ECO:0000259" key="13">
    <source>
        <dbReference type="PROSITE" id="PS51485"/>
    </source>
</evidence>
<sequence>MASKQMLIIFAVVMAISVLPMITLAKTFTVGDGQGWTTGFDYQAWAKDKKIRVGDTLVFKYSKGAHNVQKVDGNGFDKCIKPSLNEALTTGNDAIRLTSIGKKKWYICGVGNHCRGEVRN</sequence>
<evidence type="ECO:0000256" key="6">
    <source>
        <dbReference type="ARBA" id="ARBA00022982"/>
    </source>
</evidence>
<dbReference type="EMBL" id="JADFTS010000003">
    <property type="protein sequence ID" value="KAF9613261.1"/>
    <property type="molecule type" value="Genomic_DNA"/>
</dbReference>
<protein>
    <recommendedName>
        <fullName evidence="13">Phytocyanin domain-containing protein</fullName>
    </recommendedName>
</protein>
<accession>A0A835I8L0</accession>
<keyword evidence="11" id="KW-0325">Glycoprotein</keyword>
<keyword evidence="7" id="KW-1133">Transmembrane helix</keyword>